<comment type="cofactor">
    <cofactor evidence="1">
        <name>pantetheine 4'-phosphate</name>
        <dbReference type="ChEBI" id="CHEBI:47942"/>
    </cofactor>
</comment>
<dbReference type="SMART" id="SM00823">
    <property type="entry name" value="PKS_PP"/>
    <property type="match status" value="1"/>
</dbReference>
<dbReference type="AlphaFoldDB" id="F9UAS5"/>
<dbReference type="NCBIfam" id="TIGR01733">
    <property type="entry name" value="AA-adenyl-dom"/>
    <property type="match status" value="1"/>
</dbReference>
<reference evidence="5 6" key="1">
    <citation type="submission" date="2011-06" db="EMBL/GenBank/DDBJ databases">
        <title>The draft genome of Thiocapsa marina 5811.</title>
        <authorList>
            <consortium name="US DOE Joint Genome Institute (JGI-PGF)"/>
            <person name="Lucas S."/>
            <person name="Han J."/>
            <person name="Cheng J.-F."/>
            <person name="Goodwin L."/>
            <person name="Pitluck S."/>
            <person name="Peters L."/>
            <person name="Land M.L."/>
            <person name="Hauser L."/>
            <person name="Vogl K."/>
            <person name="Liu Z."/>
            <person name="Imhoff J."/>
            <person name="Thiel V."/>
            <person name="Frigaard N.-U."/>
            <person name="Bryant D."/>
            <person name="Woyke T.J."/>
        </authorList>
    </citation>
    <scope>NUCLEOTIDE SEQUENCE [LARGE SCALE GENOMIC DNA]</scope>
    <source>
        <strain evidence="5 6">5811</strain>
    </source>
</reference>
<sequence>MKATPIDYDPFADGMLTSTLPATEAQKEIWAAAQLGDDASCAFNESIHIHLHGDLQPDALALAIERLVVRHESMRTTFSPDGELLCIVDSFRPEIARLDLSTEPDPEAALRAYCVRQVETPFDLEHGPLYRFSILRMSERHQVLVVTAHHIVCDGWSSFVMTCELGLLYDDLCGRAIRPLEAAPAFSEYLSFLRTQDRAKSRDYWVQQFKESLPALDLPTDKPRPSFRTFRSGRVDHLFDSDLVAGLNEVAGRCRASLVVLLFSGWMAYLHRITGATDLVTGMPAAGQNASGIHGLVGHCVNLLPIRVAILPSMSFESLVALTREKVLDALEHQDFTFGSLLQSLPIPRDPSRIPLVPVQFNVDPAGIVTEGFSGIEVQVNNNPRSFENFELFLNLTKVQDGIRIECQFNSDLFEEEGIRDRLREFETLMAGVVAEPTETIERLPVVPSDWRTRLIDTWNATEADLDLSVHVHEMVESQCAHSPHATALIAPGTVYNYQALLDRVNRLASALQRLDVGRGSLVGIALERDADMVVAALAIWKAGGAYVPLDPDFPPDRLRFMIDDAEVRLVVSTSGLAPRLPLEGVSTLLLDAESETLSEMEPIAPPNTSRPDDLAYIIYTSGSTGQPKGVRVLHRNLANFLGAMAQRPGLQPQDILLAVTTLSFDISLLELFLPLTVGATTLVASREQTRDGAALCDLLETSGATMMQATPATWTLLIESGWRPSRPFTALCGGEALSGELAARLIERTDRLYNMYGPTETTVWSSVHQVRKVEPIASIGTPIANTRMFVLSDAMQLAPVGVAGELFIGGAGVSEGYHNREDLTRDRFVMSPFKDGERLYRTGDLVRWRRGGTLQYLGRLDAQVKIRGFRLELGEVEAAMLRCEGVAEAVAAVYEAGPGDSRLVGYYVARDGSEIPAARFREQLAVFLPEYMLPNQFTQLDAIPLTPNRKADRKALPAPAQAGAERIARVAPRTQAERALAAIWQDVLSIEEPGIADDFFELGGHSILAARVIARLRDELGIQLPLRRLFENSRLEALAAHISTLMKLAEHPVDVEGSEREELAF</sequence>
<dbReference type="STRING" id="768671.ThimaDRAFT_1961"/>
<evidence type="ECO:0000256" key="1">
    <source>
        <dbReference type="ARBA" id="ARBA00001957"/>
    </source>
</evidence>
<dbReference type="SUPFAM" id="SSF56801">
    <property type="entry name" value="Acetyl-CoA synthetase-like"/>
    <property type="match status" value="1"/>
</dbReference>
<feature type="domain" description="Carrier" evidence="4">
    <location>
        <begin position="972"/>
        <end position="1047"/>
    </location>
</feature>
<dbReference type="FunFam" id="3.30.300.30:FF:000010">
    <property type="entry name" value="Enterobactin synthetase component F"/>
    <property type="match status" value="1"/>
</dbReference>
<dbReference type="Gene3D" id="1.10.1200.10">
    <property type="entry name" value="ACP-like"/>
    <property type="match status" value="1"/>
</dbReference>
<dbReference type="Gene3D" id="2.30.38.10">
    <property type="entry name" value="Luciferase, Domain 3"/>
    <property type="match status" value="1"/>
</dbReference>
<dbReference type="RefSeq" id="WP_007192837.1">
    <property type="nucleotide sequence ID" value="NZ_AFWV01000006.1"/>
</dbReference>
<dbReference type="InterPro" id="IPR009081">
    <property type="entry name" value="PP-bd_ACP"/>
</dbReference>
<dbReference type="GO" id="GO:0072330">
    <property type="term" value="P:monocarboxylic acid biosynthetic process"/>
    <property type="evidence" value="ECO:0007669"/>
    <property type="project" value="UniProtKB-ARBA"/>
</dbReference>
<evidence type="ECO:0000256" key="2">
    <source>
        <dbReference type="ARBA" id="ARBA00022450"/>
    </source>
</evidence>
<dbReference type="FunFam" id="3.40.50.980:FF:000001">
    <property type="entry name" value="Non-ribosomal peptide synthetase"/>
    <property type="match status" value="1"/>
</dbReference>
<dbReference type="PRINTS" id="PR00154">
    <property type="entry name" value="AMPBINDING"/>
</dbReference>
<keyword evidence="2" id="KW-0596">Phosphopantetheine</keyword>
<dbReference type="Gene3D" id="3.30.559.10">
    <property type="entry name" value="Chloramphenicol acetyltransferase-like domain"/>
    <property type="match status" value="1"/>
</dbReference>
<dbReference type="InterPro" id="IPR020806">
    <property type="entry name" value="PKS_PP-bd"/>
</dbReference>
<dbReference type="InterPro" id="IPR025110">
    <property type="entry name" value="AMP-bd_C"/>
</dbReference>
<dbReference type="GO" id="GO:0044550">
    <property type="term" value="P:secondary metabolite biosynthetic process"/>
    <property type="evidence" value="ECO:0007669"/>
    <property type="project" value="UniProtKB-ARBA"/>
</dbReference>
<proteinExistence type="predicted"/>
<dbReference type="InterPro" id="IPR036736">
    <property type="entry name" value="ACP-like_sf"/>
</dbReference>
<evidence type="ECO:0000259" key="4">
    <source>
        <dbReference type="PROSITE" id="PS50075"/>
    </source>
</evidence>
<dbReference type="InterPro" id="IPR001242">
    <property type="entry name" value="Condensation_dom"/>
</dbReference>
<dbReference type="GO" id="GO:0031177">
    <property type="term" value="F:phosphopantetheine binding"/>
    <property type="evidence" value="ECO:0007669"/>
    <property type="project" value="InterPro"/>
</dbReference>
<evidence type="ECO:0000313" key="5">
    <source>
        <dbReference type="EMBL" id="EGV18543.1"/>
    </source>
</evidence>
<dbReference type="FunFam" id="1.10.1200.10:FF:000016">
    <property type="entry name" value="Non-ribosomal peptide synthase"/>
    <property type="match status" value="1"/>
</dbReference>
<evidence type="ECO:0000313" key="6">
    <source>
        <dbReference type="Proteomes" id="UP000005459"/>
    </source>
</evidence>
<dbReference type="GO" id="GO:0043041">
    <property type="term" value="P:amino acid activation for nonribosomal peptide biosynthetic process"/>
    <property type="evidence" value="ECO:0007669"/>
    <property type="project" value="TreeGrafter"/>
</dbReference>
<dbReference type="PANTHER" id="PTHR45527">
    <property type="entry name" value="NONRIBOSOMAL PEPTIDE SYNTHETASE"/>
    <property type="match status" value="1"/>
</dbReference>
<dbReference type="PROSITE" id="PS00012">
    <property type="entry name" value="PHOSPHOPANTETHEINE"/>
    <property type="match status" value="1"/>
</dbReference>
<dbReference type="InterPro" id="IPR023213">
    <property type="entry name" value="CAT-like_dom_sf"/>
</dbReference>
<dbReference type="Gene3D" id="3.30.300.30">
    <property type="match status" value="1"/>
</dbReference>
<dbReference type="EC" id="5.1.1.12" evidence="5"/>
<accession>F9UAS5</accession>
<dbReference type="Pfam" id="PF13193">
    <property type="entry name" value="AMP-binding_C"/>
    <property type="match status" value="1"/>
</dbReference>
<dbReference type="InterPro" id="IPR045851">
    <property type="entry name" value="AMP-bd_C_sf"/>
</dbReference>
<dbReference type="EMBL" id="AFWV01000006">
    <property type="protein sequence ID" value="EGV18543.1"/>
    <property type="molecule type" value="Genomic_DNA"/>
</dbReference>
<dbReference type="Pfam" id="PF00501">
    <property type="entry name" value="AMP-binding"/>
    <property type="match status" value="1"/>
</dbReference>
<dbReference type="PANTHER" id="PTHR45527:SF1">
    <property type="entry name" value="FATTY ACID SYNTHASE"/>
    <property type="match status" value="1"/>
</dbReference>
<keyword evidence="6" id="KW-1185">Reference proteome</keyword>
<keyword evidence="5" id="KW-0413">Isomerase</keyword>
<dbReference type="InterPro" id="IPR006162">
    <property type="entry name" value="Ppantetheine_attach_site"/>
</dbReference>
<dbReference type="FunFam" id="3.40.50.12780:FF:000012">
    <property type="entry name" value="Non-ribosomal peptide synthetase"/>
    <property type="match status" value="1"/>
</dbReference>
<dbReference type="InterPro" id="IPR020845">
    <property type="entry name" value="AMP-binding_CS"/>
</dbReference>
<gene>
    <name evidence="5" type="ORF">ThimaDRAFT_1961</name>
</gene>
<protein>
    <submittedName>
        <fullName evidence="5">Amino acid adenylation domain protein</fullName>
        <ecNumber evidence="5">5.1.1.12</ecNumber>
    </submittedName>
</protein>
<dbReference type="Gene3D" id="3.30.559.30">
    <property type="entry name" value="Nonribosomal peptide synthetase, condensation domain"/>
    <property type="match status" value="1"/>
</dbReference>
<dbReference type="InterPro" id="IPR020459">
    <property type="entry name" value="AMP-binding"/>
</dbReference>
<dbReference type="OrthoDB" id="9757559at2"/>
<dbReference type="SUPFAM" id="SSF52777">
    <property type="entry name" value="CoA-dependent acyltransferases"/>
    <property type="match status" value="2"/>
</dbReference>
<dbReference type="eggNOG" id="COG1020">
    <property type="taxonomic scope" value="Bacteria"/>
</dbReference>
<dbReference type="InterPro" id="IPR010071">
    <property type="entry name" value="AA_adenyl_dom"/>
</dbReference>
<dbReference type="CDD" id="cd19531">
    <property type="entry name" value="LCL_NRPS-like"/>
    <property type="match status" value="1"/>
</dbReference>
<dbReference type="CDD" id="cd12116">
    <property type="entry name" value="A_NRPS_Ta1_like"/>
    <property type="match status" value="1"/>
</dbReference>
<dbReference type="PROSITE" id="PS50075">
    <property type="entry name" value="CARRIER"/>
    <property type="match status" value="1"/>
</dbReference>
<dbReference type="PATRIC" id="fig|768671.3.peg.2077"/>
<dbReference type="Pfam" id="PF00550">
    <property type="entry name" value="PP-binding"/>
    <property type="match status" value="1"/>
</dbReference>
<dbReference type="Proteomes" id="UP000005459">
    <property type="component" value="Unassembled WGS sequence"/>
</dbReference>
<name>F9UAS5_9GAMM</name>
<evidence type="ECO:0000256" key="3">
    <source>
        <dbReference type="ARBA" id="ARBA00022553"/>
    </source>
</evidence>
<dbReference type="GO" id="GO:0005737">
    <property type="term" value="C:cytoplasm"/>
    <property type="evidence" value="ECO:0007669"/>
    <property type="project" value="TreeGrafter"/>
</dbReference>
<dbReference type="InterPro" id="IPR000873">
    <property type="entry name" value="AMP-dep_synth/lig_dom"/>
</dbReference>
<dbReference type="Gene3D" id="3.40.50.980">
    <property type="match status" value="2"/>
</dbReference>
<keyword evidence="3" id="KW-0597">Phosphoprotein</keyword>
<dbReference type="FunFam" id="2.30.38.10:FF:000001">
    <property type="entry name" value="Non-ribosomal peptide synthetase PvdI"/>
    <property type="match status" value="1"/>
</dbReference>
<dbReference type="Pfam" id="PF00668">
    <property type="entry name" value="Condensation"/>
    <property type="match status" value="1"/>
</dbReference>
<organism evidence="5 6">
    <name type="scientific">Thiocapsa marina 5811</name>
    <dbReference type="NCBI Taxonomy" id="768671"/>
    <lineage>
        <taxon>Bacteria</taxon>
        <taxon>Pseudomonadati</taxon>
        <taxon>Pseudomonadota</taxon>
        <taxon>Gammaproteobacteria</taxon>
        <taxon>Chromatiales</taxon>
        <taxon>Chromatiaceae</taxon>
        <taxon>Thiocapsa</taxon>
    </lineage>
</organism>
<dbReference type="PROSITE" id="PS00455">
    <property type="entry name" value="AMP_BINDING"/>
    <property type="match status" value="1"/>
</dbReference>
<dbReference type="GO" id="GO:0050157">
    <property type="term" value="F:ornithine racemase activity"/>
    <property type="evidence" value="ECO:0007669"/>
    <property type="project" value="UniProtKB-EC"/>
</dbReference>
<dbReference type="SUPFAM" id="SSF47336">
    <property type="entry name" value="ACP-like"/>
    <property type="match status" value="1"/>
</dbReference>